<proteinExistence type="predicted"/>
<keyword evidence="1" id="KW-0472">Membrane</keyword>
<dbReference type="EMBL" id="JAGQLI010000055">
    <property type="protein sequence ID" value="MCA9378996.1"/>
    <property type="molecule type" value="Genomic_DNA"/>
</dbReference>
<keyword evidence="1" id="KW-0812">Transmembrane</keyword>
<gene>
    <name evidence="2" type="ORF">KC640_01075</name>
</gene>
<protein>
    <submittedName>
        <fullName evidence="2">Uncharacterized protein</fullName>
    </submittedName>
</protein>
<evidence type="ECO:0000313" key="3">
    <source>
        <dbReference type="Proteomes" id="UP000760819"/>
    </source>
</evidence>
<evidence type="ECO:0000313" key="2">
    <source>
        <dbReference type="EMBL" id="MCA9378996.1"/>
    </source>
</evidence>
<reference evidence="2" key="1">
    <citation type="submission" date="2020-04" db="EMBL/GenBank/DDBJ databases">
        <authorList>
            <person name="Zhang T."/>
        </authorList>
    </citation>
    <scope>NUCLEOTIDE SEQUENCE</scope>
    <source>
        <strain evidence="2">HKST-UBA12</strain>
    </source>
</reference>
<accession>A0A955I767</accession>
<sequence length="200" mass="23187">MDTNRYPLFVFLKEVFLDWNSIFGNILNTLFIASLLTGLFADEKLPYIILALTTLVSSSYRVWLAKYYKLRETEENAIDIQIGIKKVKASVFLELFNSGQEDVRLVELKVRWQQPEGPQERVLTKFLNTGANITTDAPSTEEFLASRQRLLATEIPSQSSDNKLEVLLSVEGLTSKRQFKTEWIDRNYNSYEEKISFNWI</sequence>
<keyword evidence="1" id="KW-1133">Transmembrane helix</keyword>
<dbReference type="AlphaFoldDB" id="A0A955I767"/>
<feature type="transmembrane region" description="Helical" evidence="1">
    <location>
        <begin position="47"/>
        <end position="64"/>
    </location>
</feature>
<organism evidence="2 3">
    <name type="scientific">Candidatus Dojkabacteria bacterium</name>
    <dbReference type="NCBI Taxonomy" id="2099670"/>
    <lineage>
        <taxon>Bacteria</taxon>
        <taxon>Candidatus Dojkabacteria</taxon>
    </lineage>
</organism>
<feature type="transmembrane region" description="Helical" evidence="1">
    <location>
        <begin position="21"/>
        <end position="41"/>
    </location>
</feature>
<comment type="caution">
    <text evidence="2">The sequence shown here is derived from an EMBL/GenBank/DDBJ whole genome shotgun (WGS) entry which is preliminary data.</text>
</comment>
<name>A0A955I767_9BACT</name>
<evidence type="ECO:0000256" key="1">
    <source>
        <dbReference type="SAM" id="Phobius"/>
    </source>
</evidence>
<reference evidence="2" key="2">
    <citation type="journal article" date="2021" name="Microbiome">
        <title>Successional dynamics and alternative stable states in a saline activated sludge microbial community over 9 years.</title>
        <authorList>
            <person name="Wang Y."/>
            <person name="Ye J."/>
            <person name="Ju F."/>
            <person name="Liu L."/>
            <person name="Boyd J.A."/>
            <person name="Deng Y."/>
            <person name="Parks D.H."/>
            <person name="Jiang X."/>
            <person name="Yin X."/>
            <person name="Woodcroft B.J."/>
            <person name="Tyson G.W."/>
            <person name="Hugenholtz P."/>
            <person name="Polz M.F."/>
            <person name="Zhang T."/>
        </authorList>
    </citation>
    <scope>NUCLEOTIDE SEQUENCE</scope>
    <source>
        <strain evidence="2">HKST-UBA12</strain>
    </source>
</reference>
<dbReference type="Proteomes" id="UP000760819">
    <property type="component" value="Unassembled WGS sequence"/>
</dbReference>